<protein>
    <submittedName>
        <fullName evidence="2">Alpha/beta hydrolase</fullName>
    </submittedName>
</protein>
<keyword evidence="2" id="KW-0378">Hydrolase</keyword>
<dbReference type="InterPro" id="IPR000073">
    <property type="entry name" value="AB_hydrolase_1"/>
</dbReference>
<dbReference type="EMBL" id="BAABIS010000001">
    <property type="protein sequence ID" value="GAA4883871.1"/>
    <property type="molecule type" value="Genomic_DNA"/>
</dbReference>
<proteinExistence type="predicted"/>
<organism evidence="2 3">
    <name type="scientific">Kitasatospora terrestris</name>
    <dbReference type="NCBI Taxonomy" id="258051"/>
    <lineage>
        <taxon>Bacteria</taxon>
        <taxon>Bacillati</taxon>
        <taxon>Actinomycetota</taxon>
        <taxon>Actinomycetes</taxon>
        <taxon>Kitasatosporales</taxon>
        <taxon>Streptomycetaceae</taxon>
        <taxon>Kitasatospora</taxon>
    </lineage>
</organism>
<dbReference type="RefSeq" id="WP_345701453.1">
    <property type="nucleotide sequence ID" value="NZ_BAABIS010000001.1"/>
</dbReference>
<dbReference type="InterPro" id="IPR029058">
    <property type="entry name" value="AB_hydrolase_fold"/>
</dbReference>
<dbReference type="Pfam" id="PF00561">
    <property type="entry name" value="Abhydrolase_1"/>
    <property type="match status" value="1"/>
</dbReference>
<dbReference type="Proteomes" id="UP001501752">
    <property type="component" value="Unassembled WGS sequence"/>
</dbReference>
<accession>A0ABP9EPG2</accession>
<dbReference type="SUPFAM" id="SSF53474">
    <property type="entry name" value="alpha/beta-Hydrolases"/>
    <property type="match status" value="1"/>
</dbReference>
<sequence length="277" mass="29358">MTTGLLPVDGATLHFEQRGTGPLLLISQSGEGDAGRSVDLVDALADDFTVLTYDRRGLSRSLLHDADRAVTLADHADDVHRLLAHVTDRPALMLGCSFGAVIGLHVAAEHGGQLGALIAHEPVAPWLLDAEADAHRDELAHLQDLFTSAGPAAALPAIAASLGIDPASQDTEPGLTPQPMDERRRANFAHFVTAEFTALRTDPGCRDRLAATSTSIVPAAGRTTPATVFDRLAADRLAELVDRGVTFFPGGHNGNTTHPRAWAEQLRRTFLGAGARR</sequence>
<reference evidence="3" key="1">
    <citation type="journal article" date="2019" name="Int. J. Syst. Evol. Microbiol.">
        <title>The Global Catalogue of Microorganisms (GCM) 10K type strain sequencing project: providing services to taxonomists for standard genome sequencing and annotation.</title>
        <authorList>
            <consortium name="The Broad Institute Genomics Platform"/>
            <consortium name="The Broad Institute Genome Sequencing Center for Infectious Disease"/>
            <person name="Wu L."/>
            <person name="Ma J."/>
        </authorList>
    </citation>
    <scope>NUCLEOTIDE SEQUENCE [LARGE SCALE GENOMIC DNA]</scope>
    <source>
        <strain evidence="3">JCM 13006</strain>
    </source>
</reference>
<comment type="caution">
    <text evidence="2">The sequence shown here is derived from an EMBL/GenBank/DDBJ whole genome shotgun (WGS) entry which is preliminary data.</text>
</comment>
<feature type="domain" description="AB hydrolase-1" evidence="1">
    <location>
        <begin position="39"/>
        <end position="127"/>
    </location>
</feature>
<evidence type="ECO:0000313" key="2">
    <source>
        <dbReference type="EMBL" id="GAA4883871.1"/>
    </source>
</evidence>
<evidence type="ECO:0000259" key="1">
    <source>
        <dbReference type="Pfam" id="PF00561"/>
    </source>
</evidence>
<evidence type="ECO:0000313" key="3">
    <source>
        <dbReference type="Proteomes" id="UP001501752"/>
    </source>
</evidence>
<dbReference type="GO" id="GO:0016787">
    <property type="term" value="F:hydrolase activity"/>
    <property type="evidence" value="ECO:0007669"/>
    <property type="project" value="UniProtKB-KW"/>
</dbReference>
<name>A0ABP9EPG2_9ACTN</name>
<keyword evidence="3" id="KW-1185">Reference proteome</keyword>
<gene>
    <name evidence="2" type="ORF">GCM10023235_75740</name>
</gene>
<dbReference type="Gene3D" id="3.40.50.1820">
    <property type="entry name" value="alpha/beta hydrolase"/>
    <property type="match status" value="1"/>
</dbReference>